<protein>
    <submittedName>
        <fullName evidence="2">Uncharacterized protein</fullName>
    </submittedName>
</protein>
<proteinExistence type="predicted"/>
<comment type="caution">
    <text evidence="2">The sequence shown here is derived from an EMBL/GenBank/DDBJ whole genome shotgun (WGS) entry which is preliminary data.</text>
</comment>
<dbReference type="EMBL" id="JADGJQ010000019">
    <property type="protein sequence ID" value="KAJ3179786.1"/>
    <property type="molecule type" value="Genomic_DNA"/>
</dbReference>
<keyword evidence="3" id="KW-1185">Reference proteome</keyword>
<reference evidence="2" key="1">
    <citation type="submission" date="2020-05" db="EMBL/GenBank/DDBJ databases">
        <title>Phylogenomic resolution of chytrid fungi.</title>
        <authorList>
            <person name="Stajich J.E."/>
            <person name="Amses K."/>
            <person name="Simmons R."/>
            <person name="Seto K."/>
            <person name="Myers J."/>
            <person name="Bonds A."/>
            <person name="Quandt C.A."/>
            <person name="Barry K."/>
            <person name="Liu P."/>
            <person name="Grigoriev I."/>
            <person name="Longcore J.E."/>
            <person name="James T.Y."/>
        </authorList>
    </citation>
    <scope>NUCLEOTIDE SEQUENCE</scope>
    <source>
        <strain evidence="2">JEL0379</strain>
    </source>
</reference>
<organism evidence="2 3">
    <name type="scientific">Geranomyces variabilis</name>
    <dbReference type="NCBI Taxonomy" id="109894"/>
    <lineage>
        <taxon>Eukaryota</taxon>
        <taxon>Fungi</taxon>
        <taxon>Fungi incertae sedis</taxon>
        <taxon>Chytridiomycota</taxon>
        <taxon>Chytridiomycota incertae sedis</taxon>
        <taxon>Chytridiomycetes</taxon>
        <taxon>Spizellomycetales</taxon>
        <taxon>Powellomycetaceae</taxon>
        <taxon>Geranomyces</taxon>
    </lineage>
</organism>
<feature type="region of interest" description="Disordered" evidence="1">
    <location>
        <begin position="152"/>
        <end position="173"/>
    </location>
</feature>
<dbReference type="Proteomes" id="UP001212152">
    <property type="component" value="Unassembled WGS sequence"/>
</dbReference>
<dbReference type="AlphaFoldDB" id="A0AAD5XNQ1"/>
<evidence type="ECO:0000313" key="3">
    <source>
        <dbReference type="Proteomes" id="UP001212152"/>
    </source>
</evidence>
<accession>A0AAD5XNQ1</accession>
<sequence length="313" mass="35060">MELSITLRTPYRRFMITDLFKITTSQGFARIHHSQYNQEALYPSTLQADVHRPDNLPANLAPAQGGNIGSNPTSPNLNTIRRGSPLQPAAVEEKTVSEITWVSCDALSDYIMLLAGSLACVDRELSFQLTRPNPVVAVSTSTSRESLAVFEQQQLHQQEQPQQQQQQQPGGDDTWEGLKTIISLRSPAFNLSSPTVSESWSRHRDWHLRAFGLGVDTPTLQEVNVRGRLARGQYLADLDGFVAVARTFEEQEKALERTVNRYVKVFRNVLSKQDDSPFTLKQLAYVSCANADRRKVDRMVELGQVHTIGVKLG</sequence>
<gene>
    <name evidence="2" type="ORF">HDU87_002354</name>
</gene>
<name>A0AAD5XNQ1_9FUNG</name>
<evidence type="ECO:0000313" key="2">
    <source>
        <dbReference type="EMBL" id="KAJ3179786.1"/>
    </source>
</evidence>
<feature type="compositionally biased region" description="Low complexity" evidence="1">
    <location>
        <begin position="152"/>
        <end position="168"/>
    </location>
</feature>
<evidence type="ECO:0000256" key="1">
    <source>
        <dbReference type="SAM" id="MobiDB-lite"/>
    </source>
</evidence>